<dbReference type="Proteomes" id="UP000051451">
    <property type="component" value="Unassembled WGS sequence"/>
</dbReference>
<evidence type="ECO:0000256" key="1">
    <source>
        <dbReference type="ARBA" id="ARBA00022741"/>
    </source>
</evidence>
<evidence type="ECO:0000313" key="4">
    <source>
        <dbReference type="EMBL" id="KRM04731.1"/>
    </source>
</evidence>
<dbReference type="Gene3D" id="3.40.50.300">
    <property type="entry name" value="P-loop containing nucleotide triphosphate hydrolases"/>
    <property type="match status" value="1"/>
</dbReference>
<name>A0A0R1VLV9_9LACO</name>
<dbReference type="Pfam" id="PF00005">
    <property type="entry name" value="ABC_tran"/>
    <property type="match status" value="1"/>
</dbReference>
<dbReference type="EMBL" id="AZGB01000026">
    <property type="protein sequence ID" value="KRM04731.1"/>
    <property type="molecule type" value="Genomic_DNA"/>
</dbReference>
<dbReference type="PROSITE" id="PS50893">
    <property type="entry name" value="ABC_TRANSPORTER_2"/>
    <property type="match status" value="1"/>
</dbReference>
<dbReference type="PROSITE" id="PS00211">
    <property type="entry name" value="ABC_TRANSPORTER_1"/>
    <property type="match status" value="1"/>
</dbReference>
<dbReference type="InterPro" id="IPR017871">
    <property type="entry name" value="ABC_transporter-like_CS"/>
</dbReference>
<dbReference type="GO" id="GO:0005524">
    <property type="term" value="F:ATP binding"/>
    <property type="evidence" value="ECO:0007669"/>
    <property type="project" value="UniProtKB-KW"/>
</dbReference>
<evidence type="ECO:0000259" key="3">
    <source>
        <dbReference type="PROSITE" id="PS50893"/>
    </source>
</evidence>
<accession>A0A0R1VLV9</accession>
<dbReference type="RefSeq" id="WP_057872489.1">
    <property type="nucleotide sequence ID" value="NZ_AZGB01000026.1"/>
</dbReference>
<dbReference type="PANTHER" id="PTHR43582">
    <property type="entry name" value="LINEARMYCIN RESISTANCE ATP-BINDING PROTEIN LNRL"/>
    <property type="match status" value="1"/>
</dbReference>
<evidence type="ECO:0000313" key="5">
    <source>
        <dbReference type="Proteomes" id="UP000051451"/>
    </source>
</evidence>
<dbReference type="OrthoDB" id="9804819at2"/>
<dbReference type="STRING" id="1423750.FC89_GL001977"/>
<feature type="domain" description="ABC transporter" evidence="3">
    <location>
        <begin position="6"/>
        <end position="234"/>
    </location>
</feature>
<keyword evidence="2 4" id="KW-0067">ATP-binding</keyword>
<dbReference type="InterPro" id="IPR003593">
    <property type="entry name" value="AAA+_ATPase"/>
</dbReference>
<dbReference type="GeneID" id="98319771"/>
<organism evidence="4 5">
    <name type="scientific">Liquorilactobacillus ghanensis DSM 18630</name>
    <dbReference type="NCBI Taxonomy" id="1423750"/>
    <lineage>
        <taxon>Bacteria</taxon>
        <taxon>Bacillati</taxon>
        <taxon>Bacillota</taxon>
        <taxon>Bacilli</taxon>
        <taxon>Lactobacillales</taxon>
        <taxon>Lactobacillaceae</taxon>
        <taxon>Liquorilactobacillus</taxon>
    </lineage>
</organism>
<keyword evidence="1" id="KW-0547">Nucleotide-binding</keyword>
<dbReference type="InterPro" id="IPR003439">
    <property type="entry name" value="ABC_transporter-like_ATP-bd"/>
</dbReference>
<dbReference type="InterPro" id="IPR027417">
    <property type="entry name" value="P-loop_NTPase"/>
</dbReference>
<gene>
    <name evidence="4" type="ORF">FC89_GL001977</name>
</gene>
<sequence>MGAEILSIQHLTKKYSQQLAVDDLSLTVDQGEVLGLLGPNGAGKSTAMNIITGLITKTSGEISLFGKKKINAAVKREIGFVPQDIAIYEDLTAWENVLFFGGLYDLRGHQLQQLAQKALEFVGLTAKKDLKSKNFSGGMKRRLNIACALVHQPQLLIMDEPTVGVDPQSRNFILTAIEQLHQQGVTIIYCSHYMEEVERISTRVAIIDHGRLLAQGTTSELSEIVSANHQLQATLVYPQRIDLEQIKQITGIEQAKLTDRQLTVVYQTESSCSALLKYLLDQAAEVTDFNQNQLDLETIFLSLTGRKLRDE</sequence>
<reference evidence="4 5" key="1">
    <citation type="journal article" date="2015" name="Genome Announc.">
        <title>Expanding the biotechnology potential of lactobacilli through comparative genomics of 213 strains and associated genera.</title>
        <authorList>
            <person name="Sun Z."/>
            <person name="Harris H.M."/>
            <person name="McCann A."/>
            <person name="Guo C."/>
            <person name="Argimon S."/>
            <person name="Zhang W."/>
            <person name="Yang X."/>
            <person name="Jeffery I.B."/>
            <person name="Cooney J.C."/>
            <person name="Kagawa T.F."/>
            <person name="Liu W."/>
            <person name="Song Y."/>
            <person name="Salvetti E."/>
            <person name="Wrobel A."/>
            <person name="Rasinkangas P."/>
            <person name="Parkhill J."/>
            <person name="Rea M.C."/>
            <person name="O'Sullivan O."/>
            <person name="Ritari J."/>
            <person name="Douillard F.P."/>
            <person name="Paul Ross R."/>
            <person name="Yang R."/>
            <person name="Briner A.E."/>
            <person name="Felis G.E."/>
            <person name="de Vos W.M."/>
            <person name="Barrangou R."/>
            <person name="Klaenhammer T.R."/>
            <person name="Caufield P.W."/>
            <person name="Cui Y."/>
            <person name="Zhang H."/>
            <person name="O'Toole P.W."/>
        </authorList>
    </citation>
    <scope>NUCLEOTIDE SEQUENCE [LARGE SCALE GENOMIC DNA]</scope>
    <source>
        <strain evidence="4 5">DSM 18630</strain>
    </source>
</reference>
<proteinExistence type="predicted"/>
<dbReference type="PATRIC" id="fig|1423750.3.peg.2018"/>
<evidence type="ECO:0000256" key="2">
    <source>
        <dbReference type="ARBA" id="ARBA00022840"/>
    </source>
</evidence>
<dbReference type="PANTHER" id="PTHR43582:SF2">
    <property type="entry name" value="LINEARMYCIN RESISTANCE ATP-BINDING PROTEIN LNRL"/>
    <property type="match status" value="1"/>
</dbReference>
<dbReference type="GO" id="GO:0016887">
    <property type="term" value="F:ATP hydrolysis activity"/>
    <property type="evidence" value="ECO:0007669"/>
    <property type="project" value="InterPro"/>
</dbReference>
<dbReference type="AlphaFoldDB" id="A0A0R1VLV9"/>
<dbReference type="SMART" id="SM00382">
    <property type="entry name" value="AAA"/>
    <property type="match status" value="1"/>
</dbReference>
<comment type="caution">
    <text evidence="4">The sequence shown here is derived from an EMBL/GenBank/DDBJ whole genome shotgun (WGS) entry which is preliminary data.</text>
</comment>
<dbReference type="SUPFAM" id="SSF52540">
    <property type="entry name" value="P-loop containing nucleoside triphosphate hydrolases"/>
    <property type="match status" value="1"/>
</dbReference>
<keyword evidence="5" id="KW-1185">Reference proteome</keyword>
<protein>
    <submittedName>
        <fullName evidence="4">ABC transporter, ATP-binding protein</fullName>
    </submittedName>
</protein>